<keyword evidence="2" id="KW-1185">Reference proteome</keyword>
<proteinExistence type="predicted"/>
<evidence type="ECO:0000313" key="2">
    <source>
        <dbReference type="Proteomes" id="UP001396334"/>
    </source>
</evidence>
<accession>A0ABR2AD52</accession>
<organism evidence="1 2">
    <name type="scientific">Hibiscus sabdariffa</name>
    <name type="common">roselle</name>
    <dbReference type="NCBI Taxonomy" id="183260"/>
    <lineage>
        <taxon>Eukaryota</taxon>
        <taxon>Viridiplantae</taxon>
        <taxon>Streptophyta</taxon>
        <taxon>Embryophyta</taxon>
        <taxon>Tracheophyta</taxon>
        <taxon>Spermatophyta</taxon>
        <taxon>Magnoliopsida</taxon>
        <taxon>eudicotyledons</taxon>
        <taxon>Gunneridae</taxon>
        <taxon>Pentapetalae</taxon>
        <taxon>rosids</taxon>
        <taxon>malvids</taxon>
        <taxon>Malvales</taxon>
        <taxon>Malvaceae</taxon>
        <taxon>Malvoideae</taxon>
        <taxon>Hibiscus</taxon>
    </lineage>
</organism>
<protein>
    <submittedName>
        <fullName evidence="1">Uncharacterized protein</fullName>
    </submittedName>
</protein>
<name>A0ABR2AD52_9ROSI</name>
<reference evidence="1 2" key="1">
    <citation type="journal article" date="2024" name="G3 (Bethesda)">
        <title>Genome assembly of Hibiscus sabdariffa L. provides insights into metabolisms of medicinal natural products.</title>
        <authorList>
            <person name="Kim T."/>
        </authorList>
    </citation>
    <scope>NUCLEOTIDE SEQUENCE [LARGE SCALE GENOMIC DNA]</scope>
    <source>
        <strain evidence="1">TK-2024</strain>
        <tissue evidence="1">Old leaves</tissue>
    </source>
</reference>
<evidence type="ECO:0000313" key="1">
    <source>
        <dbReference type="EMBL" id="KAK8491111.1"/>
    </source>
</evidence>
<sequence length="171" mass="19316">MEPTSFEHGRVLIKSLSLDQIEYMVDLKVMEDVFLVHVSEAELFLRGPHTDCVAQEGMRDDEQVMWRGNQLWDDEGASVDSPLRVDPEGFVNMELLVLDGQIVNAELGDVGPPMSLVGSTAEIIMYRGNRRKIRLLDEVIRRRVSPALLSGIADISISDLDFIHRQEAILR</sequence>
<comment type="caution">
    <text evidence="1">The sequence shown here is derived from an EMBL/GenBank/DDBJ whole genome shotgun (WGS) entry which is preliminary data.</text>
</comment>
<dbReference type="EMBL" id="JBBPBN010000264">
    <property type="protein sequence ID" value="KAK8491111.1"/>
    <property type="molecule type" value="Genomic_DNA"/>
</dbReference>
<dbReference type="Proteomes" id="UP001396334">
    <property type="component" value="Unassembled WGS sequence"/>
</dbReference>
<gene>
    <name evidence="1" type="ORF">V6N11_063144</name>
</gene>